<gene>
    <name evidence="2" type="ORF">T265_08160</name>
</gene>
<sequence length="75" mass="8493">MGKQSCLSPTPTGYFGGQRERTDCSSRAKSHAVREMMTMPTYDPIDRRGRLFLAARINVSRVGEEESNTWLDLLI</sequence>
<dbReference type="Proteomes" id="UP000054324">
    <property type="component" value="Unassembled WGS sequence"/>
</dbReference>
<protein>
    <submittedName>
        <fullName evidence="2">Uncharacterized protein</fullName>
    </submittedName>
</protein>
<proteinExistence type="predicted"/>
<dbReference type="AlphaFoldDB" id="A0A074ZA37"/>
<organism evidence="2 3">
    <name type="scientific">Opisthorchis viverrini</name>
    <name type="common">Southeast Asian liver fluke</name>
    <dbReference type="NCBI Taxonomy" id="6198"/>
    <lineage>
        <taxon>Eukaryota</taxon>
        <taxon>Metazoa</taxon>
        <taxon>Spiralia</taxon>
        <taxon>Lophotrochozoa</taxon>
        <taxon>Platyhelminthes</taxon>
        <taxon>Trematoda</taxon>
        <taxon>Digenea</taxon>
        <taxon>Opisthorchiida</taxon>
        <taxon>Opisthorchiata</taxon>
        <taxon>Opisthorchiidae</taxon>
        <taxon>Opisthorchis</taxon>
    </lineage>
</organism>
<dbReference type="GeneID" id="20322339"/>
<feature type="compositionally biased region" description="Polar residues" evidence="1">
    <location>
        <begin position="1"/>
        <end position="11"/>
    </location>
</feature>
<dbReference type="EMBL" id="KL596822">
    <property type="protein sequence ID" value="KER24121.1"/>
    <property type="molecule type" value="Genomic_DNA"/>
</dbReference>
<feature type="region of interest" description="Disordered" evidence="1">
    <location>
        <begin position="1"/>
        <end position="31"/>
    </location>
</feature>
<keyword evidence="3" id="KW-1185">Reference proteome</keyword>
<dbReference type="RefSeq" id="XP_009172144.1">
    <property type="nucleotide sequence ID" value="XM_009173880.1"/>
</dbReference>
<name>A0A074ZA37_OPIVI</name>
<evidence type="ECO:0000313" key="2">
    <source>
        <dbReference type="EMBL" id="KER24121.1"/>
    </source>
</evidence>
<evidence type="ECO:0000256" key="1">
    <source>
        <dbReference type="SAM" id="MobiDB-lite"/>
    </source>
</evidence>
<dbReference type="CTD" id="20322339"/>
<reference evidence="2 3" key="1">
    <citation type="submission" date="2013-11" db="EMBL/GenBank/DDBJ databases">
        <title>Opisthorchis viverrini - life in the bile duct.</title>
        <authorList>
            <person name="Young N.D."/>
            <person name="Nagarajan N."/>
            <person name="Lin S.J."/>
            <person name="Korhonen P.K."/>
            <person name="Jex A.R."/>
            <person name="Hall R.S."/>
            <person name="Safavi-Hemami H."/>
            <person name="Kaewkong W."/>
            <person name="Bertrand D."/>
            <person name="Gao S."/>
            <person name="Seet Q."/>
            <person name="Wongkham S."/>
            <person name="Teh B.T."/>
            <person name="Wongkham C."/>
            <person name="Intapan P.M."/>
            <person name="Maleewong W."/>
            <person name="Yang X."/>
            <person name="Hu M."/>
            <person name="Wang Z."/>
            <person name="Hofmann A."/>
            <person name="Sternberg P.W."/>
            <person name="Tan P."/>
            <person name="Wang J."/>
            <person name="Gasser R.B."/>
        </authorList>
    </citation>
    <scope>NUCLEOTIDE SEQUENCE [LARGE SCALE GENOMIC DNA]</scope>
</reference>
<evidence type="ECO:0000313" key="3">
    <source>
        <dbReference type="Proteomes" id="UP000054324"/>
    </source>
</evidence>
<dbReference type="KEGG" id="ovi:T265_08160"/>
<accession>A0A074ZA37</accession>